<evidence type="ECO:0000256" key="1">
    <source>
        <dbReference type="SAM" id="MobiDB-lite"/>
    </source>
</evidence>
<feature type="region of interest" description="Disordered" evidence="1">
    <location>
        <begin position="295"/>
        <end position="318"/>
    </location>
</feature>
<keyword evidence="2" id="KW-1133">Transmembrane helix</keyword>
<feature type="compositionally biased region" description="Polar residues" evidence="1">
    <location>
        <begin position="783"/>
        <end position="796"/>
    </location>
</feature>
<dbReference type="OrthoDB" id="3039272at2759"/>
<feature type="transmembrane region" description="Helical" evidence="2">
    <location>
        <begin position="250"/>
        <end position="270"/>
    </location>
</feature>
<gene>
    <name evidence="3" type="ORF">PISMIDRAFT_676989</name>
</gene>
<feature type="region of interest" description="Disordered" evidence="1">
    <location>
        <begin position="780"/>
        <end position="835"/>
    </location>
</feature>
<keyword evidence="4" id="KW-1185">Reference proteome</keyword>
<feature type="compositionally biased region" description="Low complexity" evidence="1">
    <location>
        <begin position="1"/>
        <end position="15"/>
    </location>
</feature>
<reference evidence="4" key="2">
    <citation type="submission" date="2015-01" db="EMBL/GenBank/DDBJ databases">
        <title>Evolutionary Origins and Diversification of the Mycorrhizal Mutualists.</title>
        <authorList>
            <consortium name="DOE Joint Genome Institute"/>
            <consortium name="Mycorrhizal Genomics Consortium"/>
            <person name="Kohler A."/>
            <person name="Kuo A."/>
            <person name="Nagy L.G."/>
            <person name="Floudas D."/>
            <person name="Copeland A."/>
            <person name="Barry K.W."/>
            <person name="Cichocki N."/>
            <person name="Veneault-Fourrey C."/>
            <person name="LaButti K."/>
            <person name="Lindquist E.A."/>
            <person name="Lipzen A."/>
            <person name="Lundell T."/>
            <person name="Morin E."/>
            <person name="Murat C."/>
            <person name="Riley R."/>
            <person name="Ohm R."/>
            <person name="Sun H."/>
            <person name="Tunlid A."/>
            <person name="Henrissat B."/>
            <person name="Grigoriev I.V."/>
            <person name="Hibbett D.S."/>
            <person name="Martin F."/>
        </authorList>
    </citation>
    <scope>NUCLEOTIDE SEQUENCE [LARGE SCALE GENOMIC DNA]</scope>
    <source>
        <strain evidence="4">441</strain>
    </source>
</reference>
<protein>
    <submittedName>
        <fullName evidence="3">Uncharacterized protein</fullName>
    </submittedName>
</protein>
<feature type="region of interest" description="Disordered" evidence="1">
    <location>
        <begin position="338"/>
        <end position="413"/>
    </location>
</feature>
<dbReference type="STRING" id="765257.A0A0D0A0Q7"/>
<evidence type="ECO:0000256" key="2">
    <source>
        <dbReference type="SAM" id="Phobius"/>
    </source>
</evidence>
<organism evidence="3 4">
    <name type="scientific">Pisolithus microcarpus 441</name>
    <dbReference type="NCBI Taxonomy" id="765257"/>
    <lineage>
        <taxon>Eukaryota</taxon>
        <taxon>Fungi</taxon>
        <taxon>Dikarya</taxon>
        <taxon>Basidiomycota</taxon>
        <taxon>Agaricomycotina</taxon>
        <taxon>Agaricomycetes</taxon>
        <taxon>Agaricomycetidae</taxon>
        <taxon>Boletales</taxon>
        <taxon>Sclerodermatineae</taxon>
        <taxon>Pisolithaceae</taxon>
        <taxon>Pisolithus</taxon>
    </lineage>
</organism>
<accession>A0A0D0A0Q7</accession>
<evidence type="ECO:0000313" key="4">
    <source>
        <dbReference type="Proteomes" id="UP000054018"/>
    </source>
</evidence>
<dbReference type="AlphaFoldDB" id="A0A0D0A0Q7"/>
<feature type="compositionally biased region" description="Basic and acidic residues" evidence="1">
    <location>
        <begin position="574"/>
        <end position="596"/>
    </location>
</feature>
<dbReference type="Proteomes" id="UP000054018">
    <property type="component" value="Unassembled WGS sequence"/>
</dbReference>
<sequence>MDVPLPSSLPALSSLTSNDLVSSTPGVVSTASSGTESIGATSSTVETASSSSSETQSSFPSSIPTEGTTSTGTPSPASPLASMTSSANPSTSTSSGFASSYSGAAYSSTALATSSFVISPTQSTVVPLSTATVASTSLFTPASFASSVGTSDSATMTILLTTSSESWSSGEISTTEMSTSTNTIEIPKTVYTTVSPLTSAAYTPETSTYTMVSTLPGGAGTTTFTVTTSGVLSTAAGADAIGSDTSPGKIAAIVLGLVGAAVIVVLWIFCARRRHRKRERDAALLGSSRHLGPLKGEVFDDSEEPDYIRQSSNTGGPPVMEERYADILAALHTGHGTGASTDGVYGSRRRENGASDVDMAHASSPSLPSNDDAIHITSLSPPPTAILSLRSPTSPPSAYVNPMIEPRRRTSPGPDAAAWLGGYVAPSCASHYAHSQALGSGSGSCSVDALTRTHTGSEEPLLSAGILSHAQPPGGNRLGLGSAFGSAEGSVYSPSYGYDARSRTLSGSGSYAHTRSMASSSFDMLRSMSSQGALSGSYADHRFGSGGVRSASSNSTGRKKHRHGFGSPPSSFKAWKERGSSVRNKGESKDRRRSTESSDASVSASGSGDERKGPSSPARGVRGLLERLRRVGHTPSPMSSSRALPATPTKGSKDFDVERTAGTASSEVRPPMPEPIQSPVPTSPRSYVVLNPSPRLGTDAGSASVPQIGDNNDILLYNPHDPLSAPTLPYALMPSPAPTEASRLPEGLLHPRLEVEGRSVTSLRDFEDYSRPIGGRVNHRVHSTTTFGTADYSESTPVHKAPDELPGEPTDSGPRGSWIVDESPQSRPCATTSSP</sequence>
<feature type="region of interest" description="Disordered" evidence="1">
    <location>
        <begin position="544"/>
        <end position="684"/>
    </location>
</feature>
<keyword evidence="2" id="KW-0812">Transmembrane</keyword>
<dbReference type="EMBL" id="KN833706">
    <property type="protein sequence ID" value="KIK25683.1"/>
    <property type="molecule type" value="Genomic_DNA"/>
</dbReference>
<keyword evidence="2" id="KW-0472">Membrane</keyword>
<evidence type="ECO:0000313" key="3">
    <source>
        <dbReference type="EMBL" id="KIK25683.1"/>
    </source>
</evidence>
<reference evidence="3 4" key="1">
    <citation type="submission" date="2014-04" db="EMBL/GenBank/DDBJ databases">
        <authorList>
            <consortium name="DOE Joint Genome Institute"/>
            <person name="Kuo A."/>
            <person name="Kohler A."/>
            <person name="Costa M.D."/>
            <person name="Nagy L.G."/>
            <person name="Floudas D."/>
            <person name="Copeland A."/>
            <person name="Barry K.W."/>
            <person name="Cichocki N."/>
            <person name="Veneault-Fourrey C."/>
            <person name="LaButti K."/>
            <person name="Lindquist E.A."/>
            <person name="Lipzen A."/>
            <person name="Lundell T."/>
            <person name="Morin E."/>
            <person name="Murat C."/>
            <person name="Sun H."/>
            <person name="Tunlid A."/>
            <person name="Henrissat B."/>
            <person name="Grigoriev I.V."/>
            <person name="Hibbett D.S."/>
            <person name="Martin F."/>
            <person name="Nordberg H.P."/>
            <person name="Cantor M.N."/>
            <person name="Hua S.X."/>
        </authorList>
    </citation>
    <scope>NUCLEOTIDE SEQUENCE [LARGE SCALE GENOMIC DNA]</scope>
    <source>
        <strain evidence="3 4">441</strain>
    </source>
</reference>
<dbReference type="HOGENOM" id="CLU_340125_0_0_1"/>
<proteinExistence type="predicted"/>
<feature type="compositionally biased region" description="Polar residues" evidence="1">
    <location>
        <begin position="823"/>
        <end position="835"/>
    </location>
</feature>
<name>A0A0D0A0Q7_9AGAM</name>
<feature type="compositionally biased region" description="Polar residues" evidence="1">
    <location>
        <begin position="16"/>
        <end position="40"/>
    </location>
</feature>
<feature type="compositionally biased region" description="Low complexity" evidence="1">
    <location>
        <begin position="41"/>
        <end position="94"/>
    </location>
</feature>
<feature type="compositionally biased region" description="Pro residues" evidence="1">
    <location>
        <begin position="670"/>
        <end position="682"/>
    </location>
</feature>
<feature type="compositionally biased region" description="Low complexity" evidence="1">
    <location>
        <begin position="597"/>
        <end position="607"/>
    </location>
</feature>
<feature type="region of interest" description="Disordered" evidence="1">
    <location>
        <begin position="1"/>
        <end position="94"/>
    </location>
</feature>